<keyword evidence="3" id="KW-1185">Reference proteome</keyword>
<feature type="region of interest" description="Disordered" evidence="1">
    <location>
        <begin position="456"/>
        <end position="487"/>
    </location>
</feature>
<feature type="compositionally biased region" description="Low complexity" evidence="1">
    <location>
        <begin position="379"/>
        <end position="391"/>
    </location>
</feature>
<dbReference type="AlphaFoldDB" id="A0A9W7SLF8"/>
<dbReference type="Proteomes" id="UP001138500">
    <property type="component" value="Unassembled WGS sequence"/>
</dbReference>
<accession>A0A9W7SLF8</accession>
<feature type="compositionally biased region" description="Basic and acidic residues" evidence="1">
    <location>
        <begin position="1"/>
        <end position="17"/>
    </location>
</feature>
<evidence type="ECO:0000256" key="1">
    <source>
        <dbReference type="SAM" id="MobiDB-lite"/>
    </source>
</evidence>
<feature type="compositionally biased region" description="Polar residues" evidence="1">
    <location>
        <begin position="656"/>
        <end position="670"/>
    </location>
</feature>
<protein>
    <submittedName>
        <fullName evidence="2">Uncharacterized protein</fullName>
    </submittedName>
</protein>
<feature type="region of interest" description="Disordered" evidence="1">
    <location>
        <begin position="363"/>
        <end position="432"/>
    </location>
</feature>
<gene>
    <name evidence="2" type="ORF">Tdes44962_MAKER10289</name>
</gene>
<feature type="compositionally biased region" description="Polar residues" evidence="1">
    <location>
        <begin position="574"/>
        <end position="591"/>
    </location>
</feature>
<evidence type="ECO:0000313" key="2">
    <source>
        <dbReference type="EMBL" id="KAH9822064.1"/>
    </source>
</evidence>
<feature type="compositionally biased region" description="Polar residues" evidence="1">
    <location>
        <begin position="279"/>
        <end position="293"/>
    </location>
</feature>
<feature type="region of interest" description="Disordered" evidence="1">
    <location>
        <begin position="1"/>
        <end position="346"/>
    </location>
</feature>
<evidence type="ECO:0000313" key="3">
    <source>
        <dbReference type="Proteomes" id="UP001138500"/>
    </source>
</evidence>
<feature type="compositionally biased region" description="Low complexity" evidence="1">
    <location>
        <begin position="755"/>
        <end position="775"/>
    </location>
</feature>
<proteinExistence type="predicted"/>
<feature type="compositionally biased region" description="Basic and acidic residues" evidence="1">
    <location>
        <begin position="854"/>
        <end position="866"/>
    </location>
</feature>
<feature type="compositionally biased region" description="Polar residues" evidence="1">
    <location>
        <begin position="121"/>
        <end position="140"/>
    </location>
</feature>
<feature type="compositionally biased region" description="Basic and acidic residues" evidence="1">
    <location>
        <begin position="713"/>
        <end position="722"/>
    </location>
</feature>
<feature type="compositionally biased region" description="Polar residues" evidence="1">
    <location>
        <begin position="416"/>
        <end position="428"/>
    </location>
</feature>
<feature type="compositionally biased region" description="Low complexity" evidence="1">
    <location>
        <begin position="222"/>
        <end position="246"/>
    </location>
</feature>
<feature type="non-terminal residue" evidence="2">
    <location>
        <position position="1"/>
    </location>
</feature>
<name>A0A9W7SLF8_9PEZI</name>
<reference evidence="2 3" key="1">
    <citation type="journal article" date="2018" name="IMA Fungus">
        <title>IMA Genome-F 10: Nine draft genome sequences of Claviceps purpurea s.lat., including C. arundinis, C. humidiphila, and C. cf. spartinae, pseudomolecules for the pitch canker pathogen Fusarium circinatum, draft genome of Davidsoniella eucalypti, Grosmannia galeiformis, Quambalaria eucalypti, and Teratosphaeria destructans.</title>
        <authorList>
            <person name="Wingfield B.D."/>
            <person name="Liu M."/>
            <person name="Nguyen H.D."/>
            <person name="Lane F.A."/>
            <person name="Morgan S.W."/>
            <person name="De Vos L."/>
            <person name="Wilken P.M."/>
            <person name="Duong T.A."/>
            <person name="Aylward J."/>
            <person name="Coetzee M.P."/>
            <person name="Dadej K."/>
            <person name="De Beer Z.W."/>
            <person name="Findlay W."/>
            <person name="Havenga M."/>
            <person name="Kolarik M."/>
            <person name="Menzies J.G."/>
            <person name="Naidoo K."/>
            <person name="Pochopski O."/>
            <person name="Shoukouhi P."/>
            <person name="Santana Q.C."/>
            <person name="Seifert K.A."/>
            <person name="Soal N."/>
            <person name="Steenkamp E.T."/>
            <person name="Tatham C.T."/>
            <person name="van der Nest M.A."/>
            <person name="Wingfield M.J."/>
        </authorList>
    </citation>
    <scope>NUCLEOTIDE SEQUENCE [LARGE SCALE GENOMIC DNA]</scope>
    <source>
        <strain evidence="2">CMW44962</strain>
    </source>
</reference>
<feature type="compositionally biased region" description="Basic and acidic residues" evidence="1">
    <location>
        <begin position="142"/>
        <end position="154"/>
    </location>
</feature>
<dbReference type="EMBL" id="RIBY02002227">
    <property type="protein sequence ID" value="KAH9822064.1"/>
    <property type="molecule type" value="Genomic_DNA"/>
</dbReference>
<feature type="compositionally biased region" description="Low complexity" evidence="1">
    <location>
        <begin position="399"/>
        <end position="415"/>
    </location>
</feature>
<dbReference type="OrthoDB" id="3852762at2759"/>
<feature type="compositionally biased region" description="Gly residues" evidence="1">
    <location>
        <begin position="95"/>
        <end position="104"/>
    </location>
</feature>
<sequence>MEKIKNVFRPGHEKDDNVMYGTPESKNAHGLGGSHEGAMAAHPGVNPSDPGDSRAAPNRSQHIAQPASSTQHMSSTQPDYSTQTSGVEPRDRPGGLTGTAGGVTGQIFNPHGDKYDEARFPSSTSTADPESQASYTQQLAKEQLRTDPGVEKRNHGILRQILNPNGEKYDETAYGTTAHAQRDVPATVLQTDPRKEKEAQGGITRQILNPNGDKYDDLAYGTTASTNQTTTAEQAPAAASAIPQSSRLETNPEAEKAAKGGVSRQIVNPGGGRYDETGYGQTANVSGPTSTAAVTGAPGTTLERLHSDNSSTTAIKGGKTGPYARDADETVSGSSATGDDSHLGRDAALGTAGVAGLGAAGYEANKHYNDPSRATTSQTHATGPATTSTTTNERHFPLSGGATSTGPASSTYAGTQQLPDRTAQGTLSEDSRLGRDTAVAGGLVGAGAGAGALAHEHRTYGPHGTDEIGAGRSSNALGDRPRDPALDNATYTARSFHLPGDSAGFHHDNEKPHEGYVHHTHGPHASDVANRLDPHVPGEFPTESGVDRHLGREAALGGAGLGAAGVGAYELSQRDQPSTASGLPAGQSTATGGVGSYEMAQGGDDRLPPVSEQQAPATSSIPPHSQHHHGRDAAVAGGGGAAGVGAYELGRDNRDPTAQSAGTLGGQQPASAIGASGLPATQQHDPAYVPLSSSQAQGVPATAGVSSQPQPGQEHHHGRDTALADGGAGAYELGKEREGAAQAPQSHPQRDPLSTTTNTTTTTTTTSVGQKPTTTDPYASSAPTAAGPQQTSPPVGRDTGVDKHHHHGDGHNKLHKRDDPRGWTPEEKHEREAADKGEKKESLIHRILHPHKHAEHESAAPSRGRDTAGSTATSAEPR</sequence>
<feature type="region of interest" description="Disordered" evidence="1">
    <location>
        <begin position="572"/>
        <end position="878"/>
    </location>
</feature>
<comment type="caution">
    <text evidence="2">The sequence shown here is derived from an EMBL/GenBank/DDBJ whole genome shotgun (WGS) entry which is preliminary data.</text>
</comment>
<organism evidence="2 3">
    <name type="scientific">Teratosphaeria destructans</name>
    <dbReference type="NCBI Taxonomy" id="418781"/>
    <lineage>
        <taxon>Eukaryota</taxon>
        <taxon>Fungi</taxon>
        <taxon>Dikarya</taxon>
        <taxon>Ascomycota</taxon>
        <taxon>Pezizomycotina</taxon>
        <taxon>Dothideomycetes</taxon>
        <taxon>Dothideomycetidae</taxon>
        <taxon>Mycosphaerellales</taxon>
        <taxon>Teratosphaeriaceae</taxon>
        <taxon>Teratosphaeria</taxon>
    </lineage>
</organism>
<reference evidence="2 3" key="2">
    <citation type="journal article" date="2021" name="Curr. Genet.">
        <title>Genetic response to nitrogen starvation in the aggressive Eucalyptus foliar pathogen Teratosphaeria destructans.</title>
        <authorList>
            <person name="Havenga M."/>
            <person name="Wingfield B.D."/>
            <person name="Wingfield M.J."/>
            <person name="Dreyer L.L."/>
            <person name="Roets F."/>
            <person name="Aylward J."/>
        </authorList>
    </citation>
    <scope>NUCLEOTIDE SEQUENCE [LARGE SCALE GENOMIC DNA]</scope>
    <source>
        <strain evidence="2">CMW44962</strain>
    </source>
</reference>
<feature type="compositionally biased region" description="Polar residues" evidence="1">
    <location>
        <begin position="868"/>
        <end position="878"/>
    </location>
</feature>
<feature type="compositionally biased region" description="Polar residues" evidence="1">
    <location>
        <begin position="776"/>
        <end position="793"/>
    </location>
</feature>
<feature type="compositionally biased region" description="Polar residues" evidence="1">
    <location>
        <begin position="58"/>
        <end position="86"/>
    </location>
</feature>
<feature type="compositionally biased region" description="Basic and acidic residues" evidence="1">
    <location>
        <begin position="809"/>
        <end position="844"/>
    </location>
</feature>
<feature type="compositionally biased region" description="Polar residues" evidence="1">
    <location>
        <begin position="611"/>
        <end position="623"/>
    </location>
</feature>